<reference evidence="1" key="1">
    <citation type="submission" date="2024-03" db="EMBL/GenBank/DDBJ databases">
        <title>Novel Streptomyces species of biotechnological and ecological value are a feature of Machair soil.</title>
        <authorList>
            <person name="Prole J.R."/>
            <person name="Goodfellow M."/>
            <person name="Allenby N."/>
            <person name="Ward A.C."/>
        </authorList>
    </citation>
    <scope>NUCLEOTIDE SEQUENCE</scope>
    <source>
        <strain evidence="1">MS2.AVA.5</strain>
    </source>
</reference>
<organism evidence="1 2">
    <name type="scientific">Streptomyces achmelvichensis</name>
    <dbReference type="NCBI Taxonomy" id="3134111"/>
    <lineage>
        <taxon>Bacteria</taxon>
        <taxon>Bacillati</taxon>
        <taxon>Actinomycetota</taxon>
        <taxon>Actinomycetes</taxon>
        <taxon>Kitasatosporales</taxon>
        <taxon>Streptomycetaceae</taxon>
        <taxon>Streptomyces</taxon>
    </lineage>
</organism>
<evidence type="ECO:0000313" key="1">
    <source>
        <dbReference type="EMBL" id="MEJ8635267.1"/>
    </source>
</evidence>
<sequence length="224" mass="23217">MTPPHRPGQHAFRPGRTGASPAPVRPLLAALALTLLAAVTGCSAAADEVPAAGTPRAFATAPSDPARQQKADPARKQKADPVEVSIPSIGVSGPLMRLGLNPDGTVEVPPADRGMTAGWYTGAAVPGDSGAAVIIGHNDTRHGRAVFHDLRKIARGADIAVRNAAGATVHFTVTATETVSKQAFPTERVYGRTAGREMRLITCDGAFDAQGHPVDNLIVYATLR</sequence>
<keyword evidence="2" id="KW-1185">Reference proteome</keyword>
<gene>
    <name evidence="1" type="ORF">WKI67_17955</name>
</gene>
<dbReference type="EMBL" id="JBBKAJ010000022">
    <property type="protein sequence ID" value="MEJ8635267.1"/>
    <property type="molecule type" value="Genomic_DNA"/>
</dbReference>
<name>A0ACC6PV52_9ACTN</name>
<comment type="caution">
    <text evidence="1">The sequence shown here is derived from an EMBL/GenBank/DDBJ whole genome shotgun (WGS) entry which is preliminary data.</text>
</comment>
<protein>
    <submittedName>
        <fullName evidence="1">Class F sortase</fullName>
    </submittedName>
</protein>
<accession>A0ACC6PV52</accession>
<proteinExistence type="predicted"/>
<evidence type="ECO:0000313" key="2">
    <source>
        <dbReference type="Proteomes" id="UP001377168"/>
    </source>
</evidence>
<dbReference type="Proteomes" id="UP001377168">
    <property type="component" value="Unassembled WGS sequence"/>
</dbReference>